<keyword evidence="1" id="KW-1133">Transmembrane helix</keyword>
<sequence>MNVKLQKKKNKFTQIDVMIRSSIYILIYIISFSLCSCKMQSSALHVASKKKIPVIYSSVEGIEIERGKKLLSSFFMDRELESDLIELNALSSFEKNKAYIILETLDNHPLSDIFGLDLMGLSNSHSESHMIKAFSSHNGGDFIFVVGKDADGVESGIHYLFSKLNCNLTGNNWRIYCPVFEEIRKPFFSIREATLCPTGRAIPDNPMINYENWNSERLSRYPSFLRSCGFNSLQLMELITYNASTGEWQGGYRGGLPKDKTIDDIENVLKTLIDEAHNEGMRVSQYIWGSPADGNKWDDIRTRPKRQEFYKELAKRYGEKVDHIITHWVDEGTEGGYETPLTATMFIWNEYKKYNPNVQVTCDAWFNKDLYNGISSEKYASKDVAIAIERWYNKERAEQIQNSGRKVGIWGWYLSDFEMTYGPNIYTKTLDKYYTDLPEEASVQVDWISSELCFHGLPSRINMYVVGRKMWNPKTPLENILYDYCKAMYGEPNADNMKFIYETVEEGQKEVRYGMVEKDRYANVLETLEFQEKVDLALKKIDEVRISPHWISNFSDIASVHDDIINLKTWLIEFKQQIQ</sequence>
<keyword evidence="3" id="KW-1185">Reference proteome</keyword>
<dbReference type="InterPro" id="IPR017853">
    <property type="entry name" value="GH"/>
</dbReference>
<name>A0A1G4G6G6_9BACT</name>
<organism evidence="2 3">
    <name type="scientific">Petrimonas mucosa</name>
    <dbReference type="NCBI Taxonomy" id="1642646"/>
    <lineage>
        <taxon>Bacteria</taxon>
        <taxon>Pseudomonadati</taxon>
        <taxon>Bacteroidota</taxon>
        <taxon>Bacteroidia</taxon>
        <taxon>Bacteroidales</taxon>
        <taxon>Dysgonomonadaceae</taxon>
        <taxon>Petrimonas</taxon>
    </lineage>
</organism>
<accession>A0A1G4G6G6</accession>
<dbReference type="EMBL" id="LT608328">
    <property type="protein sequence ID" value="SCM57257.1"/>
    <property type="molecule type" value="Genomic_DNA"/>
</dbReference>
<gene>
    <name evidence="2" type="ORF">ING2E5A_1254</name>
</gene>
<dbReference type="Proteomes" id="UP000178485">
    <property type="component" value="Chromosome i"/>
</dbReference>
<reference evidence="2 3" key="1">
    <citation type="submission" date="2016-08" db="EMBL/GenBank/DDBJ databases">
        <authorList>
            <person name="Seilhamer J.J."/>
        </authorList>
    </citation>
    <scope>NUCLEOTIDE SEQUENCE [LARGE SCALE GENOMIC DNA]</scope>
    <source>
        <strain evidence="2">ING2-E5A</strain>
    </source>
</reference>
<dbReference type="CDD" id="cd00551">
    <property type="entry name" value="AmyAc_family"/>
    <property type="match status" value="1"/>
</dbReference>
<keyword evidence="1" id="KW-0472">Membrane</keyword>
<protein>
    <submittedName>
        <fullName evidence="2">Uncharacterized protein</fullName>
    </submittedName>
</protein>
<proteinExistence type="predicted"/>
<dbReference type="AlphaFoldDB" id="A0A1G4G6G6"/>
<feature type="transmembrane region" description="Helical" evidence="1">
    <location>
        <begin position="12"/>
        <end position="34"/>
    </location>
</feature>
<dbReference type="KEGG" id="pmuc:ING2E5A_1254"/>
<evidence type="ECO:0000313" key="2">
    <source>
        <dbReference type="EMBL" id="SCM57257.1"/>
    </source>
</evidence>
<dbReference type="SUPFAM" id="SSF51445">
    <property type="entry name" value="(Trans)glycosidases"/>
    <property type="match status" value="1"/>
</dbReference>
<evidence type="ECO:0000256" key="1">
    <source>
        <dbReference type="SAM" id="Phobius"/>
    </source>
</evidence>
<dbReference type="STRING" id="1642646.ING2E5A_1254"/>
<evidence type="ECO:0000313" key="3">
    <source>
        <dbReference type="Proteomes" id="UP000178485"/>
    </source>
</evidence>
<keyword evidence="1" id="KW-0812">Transmembrane</keyword>